<dbReference type="Pfam" id="PF00809">
    <property type="entry name" value="Pterin_bind"/>
    <property type="match status" value="1"/>
</dbReference>
<dbReference type="PANTHER" id="PTHR45833">
    <property type="entry name" value="METHIONINE SYNTHASE"/>
    <property type="match status" value="1"/>
</dbReference>
<keyword evidence="5" id="KW-0479">Metal-binding</keyword>
<dbReference type="GO" id="GO:0032259">
    <property type="term" value="P:methylation"/>
    <property type="evidence" value="ECO:0007669"/>
    <property type="project" value="UniProtKB-KW"/>
</dbReference>
<dbReference type="GO" id="GO:0050667">
    <property type="term" value="P:homocysteine metabolic process"/>
    <property type="evidence" value="ECO:0007669"/>
    <property type="project" value="TreeGrafter"/>
</dbReference>
<reference evidence="8" key="1">
    <citation type="journal article" date="2016" name="Appl. Microbiol. Biotechnol.">
        <title>Cloning, expression, and characterization of a four-component O-demethylase from human intestinal bacterium Eubacterium limosum ZL-II.</title>
        <authorList>
            <person name="Chen J.X."/>
            <person name="Deng C.Y."/>
            <person name="Zhang Y.T."/>
            <person name="Liu Z.M."/>
            <person name="Wang P.Z."/>
            <person name="Liu S.L."/>
            <person name="Qian W."/>
            <person name="Yang D.H."/>
        </authorList>
    </citation>
    <scope>NUCLEOTIDE SEQUENCE</scope>
    <source>
        <strain evidence="8">ZL-II</strain>
    </source>
</reference>
<evidence type="ECO:0000256" key="4">
    <source>
        <dbReference type="ARBA" id="ARBA00022679"/>
    </source>
</evidence>
<sequence length="265" mass="28774">MIIVGEKINTSLKGVTEFVRERNAEAIQELAVSQAELGADYIDVNCGTLVDEEVAVLPWLVETVQQAVDRPCCIDSPDPAALKAALALHKGVPMINSITAEAGRYQEMIGLVQEYQARIVALLIDDANGISPDAEVRIGIGCRLIEQLAEDGVPIGDIYIDPLIQPVSTGADMGNVALRTIRALRERYPDVHFMCGLSNISFGIPERGLLNRTYLAMCMAEGLDGAVLDPKNARMMSMITAGEALLNRDKGCRKYLKAHRKGLLV</sequence>
<dbReference type="InterPro" id="IPR000489">
    <property type="entry name" value="Pterin-binding_dom"/>
</dbReference>
<dbReference type="Gene3D" id="3.20.20.20">
    <property type="entry name" value="Dihydropteroate synthase-like"/>
    <property type="match status" value="1"/>
</dbReference>
<evidence type="ECO:0000256" key="1">
    <source>
        <dbReference type="ARBA" id="ARBA00010398"/>
    </source>
</evidence>
<evidence type="ECO:0000256" key="2">
    <source>
        <dbReference type="ARBA" id="ARBA00022603"/>
    </source>
</evidence>
<dbReference type="SUPFAM" id="SSF51717">
    <property type="entry name" value="Dihydropteroate synthetase-like"/>
    <property type="match status" value="1"/>
</dbReference>
<accession>A0A191T867</accession>
<dbReference type="GO" id="GO:0005829">
    <property type="term" value="C:cytosol"/>
    <property type="evidence" value="ECO:0007669"/>
    <property type="project" value="TreeGrafter"/>
</dbReference>
<dbReference type="PANTHER" id="PTHR45833:SF1">
    <property type="entry name" value="METHIONINE SYNTHASE"/>
    <property type="match status" value="1"/>
</dbReference>
<dbReference type="PROSITE" id="PS50972">
    <property type="entry name" value="PTERIN_BINDING"/>
    <property type="match status" value="1"/>
</dbReference>
<evidence type="ECO:0000259" key="7">
    <source>
        <dbReference type="PROSITE" id="PS50972"/>
    </source>
</evidence>
<evidence type="ECO:0000256" key="3">
    <source>
        <dbReference type="ARBA" id="ARBA00022628"/>
    </source>
</evidence>
<organism evidence="8">
    <name type="scientific">Eubacterium limosum</name>
    <dbReference type="NCBI Taxonomy" id="1736"/>
    <lineage>
        <taxon>Bacteria</taxon>
        <taxon>Bacillati</taxon>
        <taxon>Bacillota</taxon>
        <taxon>Clostridia</taxon>
        <taxon>Eubacteriales</taxon>
        <taxon>Eubacteriaceae</taxon>
        <taxon>Eubacterium</taxon>
    </lineage>
</organism>
<evidence type="ECO:0000256" key="5">
    <source>
        <dbReference type="ARBA" id="ARBA00022723"/>
    </source>
</evidence>
<dbReference type="GO" id="GO:0008705">
    <property type="term" value="F:methionine synthase activity"/>
    <property type="evidence" value="ECO:0007669"/>
    <property type="project" value="TreeGrafter"/>
</dbReference>
<dbReference type="EMBL" id="KU870923">
    <property type="protein sequence ID" value="ANI69967.1"/>
    <property type="molecule type" value="Genomic_DNA"/>
</dbReference>
<dbReference type="InterPro" id="IPR050554">
    <property type="entry name" value="Met_Synthase/Corrinoid"/>
</dbReference>
<name>A0A191T867_EUBLI</name>
<protein>
    <submittedName>
        <fullName evidence="8">Methyltransferase-II</fullName>
    </submittedName>
</protein>
<comment type="similarity">
    <text evidence="1">Belongs to the vitamin-B12 dependent methionine synthase family.</text>
</comment>
<proteinExistence type="inferred from homology"/>
<evidence type="ECO:0000256" key="6">
    <source>
        <dbReference type="ARBA" id="ARBA00023285"/>
    </source>
</evidence>
<evidence type="ECO:0000313" key="8">
    <source>
        <dbReference type="EMBL" id="ANI69967.1"/>
    </source>
</evidence>
<dbReference type="GO" id="GO:0046653">
    <property type="term" value="P:tetrahydrofolate metabolic process"/>
    <property type="evidence" value="ECO:0007669"/>
    <property type="project" value="TreeGrafter"/>
</dbReference>
<dbReference type="AlphaFoldDB" id="A0A191T867"/>
<keyword evidence="6" id="KW-0170">Cobalt</keyword>
<feature type="domain" description="Pterin-binding" evidence="7">
    <location>
        <begin position="1"/>
        <end position="246"/>
    </location>
</feature>
<dbReference type="NCBIfam" id="NF005719">
    <property type="entry name" value="PRK07535.1"/>
    <property type="match status" value="1"/>
</dbReference>
<keyword evidence="4 8" id="KW-0808">Transferase</keyword>
<dbReference type="GO" id="GO:0031419">
    <property type="term" value="F:cobalamin binding"/>
    <property type="evidence" value="ECO:0007669"/>
    <property type="project" value="UniProtKB-KW"/>
</dbReference>
<dbReference type="InterPro" id="IPR011005">
    <property type="entry name" value="Dihydropteroate_synth-like_sf"/>
</dbReference>
<keyword evidence="3" id="KW-0846">Cobalamin</keyword>
<dbReference type="GO" id="GO:0046872">
    <property type="term" value="F:metal ion binding"/>
    <property type="evidence" value="ECO:0007669"/>
    <property type="project" value="UniProtKB-KW"/>
</dbReference>
<dbReference type="RefSeq" id="WP_270506177.1">
    <property type="nucleotide sequence ID" value="NZ_JAQDDJ010000003.1"/>
</dbReference>
<keyword evidence="2 8" id="KW-0489">Methyltransferase</keyword>